<dbReference type="PROSITE" id="PS50171">
    <property type="entry name" value="ZF_MATRIN"/>
    <property type="match status" value="1"/>
</dbReference>
<dbReference type="InterPro" id="IPR003604">
    <property type="entry name" value="Matrin/U1-like-C_Znf_C2H2"/>
</dbReference>
<feature type="domain" description="Matrin-type" evidence="11">
    <location>
        <begin position="168"/>
        <end position="198"/>
    </location>
</feature>
<dbReference type="PANTHER" id="PTHR23205:SF0">
    <property type="entry name" value="SPLICING FACTOR 3A SUBUNIT 2"/>
    <property type="match status" value="1"/>
</dbReference>
<evidence type="ECO:0000259" key="11">
    <source>
        <dbReference type="PROSITE" id="PS50171"/>
    </source>
</evidence>
<dbReference type="InterPro" id="IPR052092">
    <property type="entry name" value="SF3A2"/>
</dbReference>
<keyword evidence="13" id="KW-1185">Reference proteome</keyword>
<dbReference type="GO" id="GO:0003676">
    <property type="term" value="F:nucleic acid binding"/>
    <property type="evidence" value="ECO:0007669"/>
    <property type="project" value="InterPro"/>
</dbReference>
<dbReference type="EMBL" id="CAICTM010000623">
    <property type="protein sequence ID" value="CAB9513978.1"/>
    <property type="molecule type" value="Genomic_DNA"/>
</dbReference>
<evidence type="ECO:0000256" key="9">
    <source>
        <dbReference type="ARBA" id="ARBA00023242"/>
    </source>
</evidence>
<evidence type="ECO:0000256" key="10">
    <source>
        <dbReference type="SAM" id="MobiDB-lite"/>
    </source>
</evidence>
<gene>
    <name evidence="12" type="ORF">SEMRO_624_G177410.1</name>
</gene>
<comment type="similarity">
    <text evidence="2">Belongs to the SF3A2 family.</text>
</comment>
<dbReference type="SMART" id="SM01050">
    <property type="entry name" value="CactinC_cactus"/>
    <property type="match status" value="1"/>
</dbReference>
<dbReference type="Pfam" id="PF16835">
    <property type="entry name" value="SF3A2"/>
    <property type="match status" value="1"/>
</dbReference>
<evidence type="ECO:0000256" key="4">
    <source>
        <dbReference type="ARBA" id="ARBA00022723"/>
    </source>
</evidence>
<reference evidence="12" key="1">
    <citation type="submission" date="2020-06" db="EMBL/GenBank/DDBJ databases">
        <authorList>
            <consortium name="Plant Systems Biology data submission"/>
        </authorList>
    </citation>
    <scope>NUCLEOTIDE SEQUENCE</scope>
    <source>
        <strain evidence="12">D6</strain>
    </source>
</reference>
<comment type="subcellular location">
    <subcellularLocation>
        <location evidence="1">Nucleus</location>
    </subcellularLocation>
</comment>
<keyword evidence="7" id="KW-0862">Zinc</keyword>
<evidence type="ECO:0000313" key="13">
    <source>
        <dbReference type="Proteomes" id="UP001153069"/>
    </source>
</evidence>
<dbReference type="OrthoDB" id="10250970at2759"/>
<feature type="region of interest" description="Disordered" evidence="10">
    <location>
        <begin position="118"/>
        <end position="141"/>
    </location>
</feature>
<dbReference type="GO" id="GO:0008270">
    <property type="term" value="F:zinc ion binding"/>
    <property type="evidence" value="ECO:0007669"/>
    <property type="project" value="UniProtKB-KW"/>
</dbReference>
<dbReference type="GO" id="GO:0000245">
    <property type="term" value="P:spliceosomal complex assembly"/>
    <property type="evidence" value="ECO:0007669"/>
    <property type="project" value="TreeGrafter"/>
</dbReference>
<sequence length="359" mass="41243">MECYDNASDNVQLLVETPRGRTAVVSLPKTELLVEDEIGYNELLFHLLQAAKRRDLDHDLVVDPDAEWTEDSTRHLMLIHNGRIVDPNLFPSSALFLDSDSLVSLQLKCRGRGGMDRQNRVGSKFGGGGVSSSQNAERERKERLKRLALESIDLAKDPYLMRNHLGTYECKLCLTLHTNEANYLAHTQGKKHQQGLAKRAYMEKLKQEKEQAQQGGMLSSSAAVIQQPKPKKIRIGRPAYQVFKSRDPTTNQRCLSFELQYPEIEQDLQPRHRFMSAFEQRVESPPDRRFQYLLFAAEPYETVAFKIPNESIDKGQDRFVTHWDDDDKKFTLSLYFVEQQATTNEEGQQQQEQQQAGQQ</sequence>
<evidence type="ECO:0000256" key="3">
    <source>
        <dbReference type="ARBA" id="ARBA00022664"/>
    </source>
</evidence>
<keyword evidence="5" id="KW-0747">Spliceosome</keyword>
<dbReference type="SMART" id="SM00451">
    <property type="entry name" value="ZnF_U1"/>
    <property type="match status" value="1"/>
</dbReference>
<evidence type="ECO:0000256" key="6">
    <source>
        <dbReference type="ARBA" id="ARBA00022771"/>
    </source>
</evidence>
<accession>A0A9N8E3Y2</accession>
<name>A0A9N8E3Y2_9STRA</name>
<comment type="caution">
    <text evidence="12">The sequence shown here is derived from an EMBL/GenBank/DDBJ whole genome shotgun (WGS) entry which is preliminary data.</text>
</comment>
<dbReference type="Pfam" id="PF12874">
    <property type="entry name" value="zf-met"/>
    <property type="match status" value="1"/>
</dbReference>
<dbReference type="InterPro" id="IPR036236">
    <property type="entry name" value="Znf_C2H2_sf"/>
</dbReference>
<keyword evidence="9" id="KW-0539">Nucleus</keyword>
<keyword evidence="4" id="KW-0479">Metal-binding</keyword>
<dbReference type="Proteomes" id="UP001153069">
    <property type="component" value="Unassembled WGS sequence"/>
</dbReference>
<dbReference type="InterPro" id="IPR031781">
    <property type="entry name" value="SF3A2_dom"/>
</dbReference>
<organism evidence="12 13">
    <name type="scientific">Seminavis robusta</name>
    <dbReference type="NCBI Taxonomy" id="568900"/>
    <lineage>
        <taxon>Eukaryota</taxon>
        <taxon>Sar</taxon>
        <taxon>Stramenopiles</taxon>
        <taxon>Ochrophyta</taxon>
        <taxon>Bacillariophyta</taxon>
        <taxon>Bacillariophyceae</taxon>
        <taxon>Bacillariophycidae</taxon>
        <taxon>Naviculales</taxon>
        <taxon>Naviculaceae</taxon>
        <taxon>Seminavis</taxon>
    </lineage>
</organism>
<dbReference type="InterPro" id="IPR013087">
    <property type="entry name" value="Znf_C2H2_type"/>
</dbReference>
<dbReference type="GO" id="GO:0005686">
    <property type="term" value="C:U2 snRNP"/>
    <property type="evidence" value="ECO:0007669"/>
    <property type="project" value="TreeGrafter"/>
</dbReference>
<proteinExistence type="inferred from homology"/>
<dbReference type="Gene3D" id="2.60.40.2690">
    <property type="match status" value="1"/>
</dbReference>
<evidence type="ECO:0000313" key="12">
    <source>
        <dbReference type="EMBL" id="CAB9513978.1"/>
    </source>
</evidence>
<keyword evidence="3" id="KW-0507">mRNA processing</keyword>
<dbReference type="PANTHER" id="PTHR23205">
    <property type="entry name" value="SPLICING FACTOR 3A SUBUNIT 2"/>
    <property type="match status" value="1"/>
</dbReference>
<dbReference type="GO" id="GO:0071004">
    <property type="term" value="C:U2-type prespliceosome"/>
    <property type="evidence" value="ECO:0007669"/>
    <property type="project" value="TreeGrafter"/>
</dbReference>
<keyword evidence="6" id="KW-0863">Zinc-finger</keyword>
<evidence type="ECO:0000256" key="2">
    <source>
        <dbReference type="ARBA" id="ARBA00008995"/>
    </source>
</evidence>
<dbReference type="AlphaFoldDB" id="A0A9N8E3Y2"/>
<evidence type="ECO:0000256" key="7">
    <source>
        <dbReference type="ARBA" id="ARBA00022833"/>
    </source>
</evidence>
<evidence type="ECO:0000256" key="8">
    <source>
        <dbReference type="ARBA" id="ARBA00023187"/>
    </source>
</evidence>
<dbReference type="GO" id="GO:0071013">
    <property type="term" value="C:catalytic step 2 spliceosome"/>
    <property type="evidence" value="ECO:0007669"/>
    <property type="project" value="TreeGrafter"/>
</dbReference>
<dbReference type="SUPFAM" id="SSF57667">
    <property type="entry name" value="beta-beta-alpha zinc fingers"/>
    <property type="match status" value="1"/>
</dbReference>
<keyword evidence="8" id="KW-0508">mRNA splicing</keyword>
<evidence type="ECO:0000256" key="1">
    <source>
        <dbReference type="ARBA" id="ARBA00004123"/>
    </source>
</evidence>
<dbReference type="InterPro" id="IPR000690">
    <property type="entry name" value="Matrin/U1-C_Znf_C2H2"/>
</dbReference>
<evidence type="ECO:0000256" key="5">
    <source>
        <dbReference type="ARBA" id="ARBA00022728"/>
    </source>
</evidence>
<protein>
    <submittedName>
        <fullName evidence="12">Splicing factor 3A subunit 2</fullName>
    </submittedName>
</protein>